<protein>
    <submittedName>
        <fullName evidence="2">Uncharacterized protein</fullName>
    </submittedName>
</protein>
<gene>
    <name evidence="2" type="ORF">SAMN04487944_11261</name>
</gene>
<dbReference type="EMBL" id="FOGL01000012">
    <property type="protein sequence ID" value="SER89769.1"/>
    <property type="molecule type" value="Genomic_DNA"/>
</dbReference>
<reference evidence="2 3" key="1">
    <citation type="submission" date="2016-10" db="EMBL/GenBank/DDBJ databases">
        <authorList>
            <person name="de Groot N.N."/>
        </authorList>
    </citation>
    <scope>NUCLEOTIDE SEQUENCE [LARGE SCALE GENOMIC DNA]</scope>
    <source>
        <strain evidence="2 3">CGMCC 1.7727</strain>
    </source>
</reference>
<proteinExistence type="predicted"/>
<evidence type="ECO:0000313" key="2">
    <source>
        <dbReference type="EMBL" id="SER89769.1"/>
    </source>
</evidence>
<organism evidence="2 3">
    <name type="scientific">Gracilibacillus ureilyticus</name>
    <dbReference type="NCBI Taxonomy" id="531814"/>
    <lineage>
        <taxon>Bacteria</taxon>
        <taxon>Bacillati</taxon>
        <taxon>Bacillota</taxon>
        <taxon>Bacilli</taxon>
        <taxon>Bacillales</taxon>
        <taxon>Bacillaceae</taxon>
        <taxon>Gracilibacillus</taxon>
    </lineage>
</organism>
<name>A0A1H9SZA3_9BACI</name>
<feature type="transmembrane region" description="Helical" evidence="1">
    <location>
        <begin position="12"/>
        <end position="29"/>
    </location>
</feature>
<keyword evidence="1" id="KW-0812">Transmembrane</keyword>
<keyword evidence="1" id="KW-0472">Membrane</keyword>
<accession>A0A1H9SZA3</accession>
<sequence>MFYKWNFLNRFYYGWVVLIIGGLGVFFSGPGQTYSNSQFIDLYIQIFGWSGSQVSCVYSAVTLAAGLLMMFVDDS</sequence>
<evidence type="ECO:0000313" key="3">
    <source>
        <dbReference type="Proteomes" id="UP000199687"/>
    </source>
</evidence>
<evidence type="ECO:0000256" key="1">
    <source>
        <dbReference type="SAM" id="Phobius"/>
    </source>
</evidence>
<dbReference type="AlphaFoldDB" id="A0A1H9SZA3"/>
<keyword evidence="1" id="KW-1133">Transmembrane helix</keyword>
<dbReference type="RefSeq" id="WP_175480449.1">
    <property type="nucleotide sequence ID" value="NZ_FOGL01000012.1"/>
</dbReference>
<feature type="transmembrane region" description="Helical" evidence="1">
    <location>
        <begin position="49"/>
        <end position="72"/>
    </location>
</feature>
<keyword evidence="3" id="KW-1185">Reference proteome</keyword>
<dbReference type="STRING" id="531814.SAMN04487944_11261"/>
<dbReference type="Proteomes" id="UP000199687">
    <property type="component" value="Unassembled WGS sequence"/>
</dbReference>